<feature type="compositionally biased region" description="Low complexity" evidence="1">
    <location>
        <begin position="96"/>
        <end position="109"/>
    </location>
</feature>
<accession>A0A8T0XR59</accession>
<organism evidence="2 3">
    <name type="scientific">Panicum virgatum</name>
    <name type="common">Blackwell switchgrass</name>
    <dbReference type="NCBI Taxonomy" id="38727"/>
    <lineage>
        <taxon>Eukaryota</taxon>
        <taxon>Viridiplantae</taxon>
        <taxon>Streptophyta</taxon>
        <taxon>Embryophyta</taxon>
        <taxon>Tracheophyta</taxon>
        <taxon>Spermatophyta</taxon>
        <taxon>Magnoliopsida</taxon>
        <taxon>Liliopsida</taxon>
        <taxon>Poales</taxon>
        <taxon>Poaceae</taxon>
        <taxon>PACMAD clade</taxon>
        <taxon>Panicoideae</taxon>
        <taxon>Panicodae</taxon>
        <taxon>Paniceae</taxon>
        <taxon>Panicinae</taxon>
        <taxon>Panicum</taxon>
        <taxon>Panicum sect. Hiantes</taxon>
    </lineage>
</organism>
<keyword evidence="3" id="KW-1185">Reference proteome</keyword>
<feature type="compositionally biased region" description="Low complexity" evidence="1">
    <location>
        <begin position="69"/>
        <end position="84"/>
    </location>
</feature>
<protein>
    <submittedName>
        <fullName evidence="2">Uncharacterized protein</fullName>
    </submittedName>
</protein>
<sequence>MRPSQSRLASSFPFPIHPKGLNPSLASPRAPAAGASPPSPDAGAGASTRRRQRISSRAARPPAPCGLCAPNASSTPTTARSTPSARHRGWQRRRTAPSSAAARAGPVSRLPDPAAAPAVTVLLMCQSQFAAHALRYEIVL</sequence>
<feature type="compositionally biased region" description="Low complexity" evidence="1">
    <location>
        <begin position="23"/>
        <end position="47"/>
    </location>
</feature>
<gene>
    <name evidence="2" type="ORF">PVAP13_1KG457300</name>
</gene>
<feature type="compositionally biased region" description="Basic residues" evidence="1">
    <location>
        <begin position="85"/>
        <end position="95"/>
    </location>
</feature>
<dbReference type="Proteomes" id="UP000823388">
    <property type="component" value="Chromosome 1K"/>
</dbReference>
<evidence type="ECO:0000313" key="2">
    <source>
        <dbReference type="EMBL" id="KAG2660646.1"/>
    </source>
</evidence>
<dbReference type="EMBL" id="CM029037">
    <property type="protein sequence ID" value="KAG2660646.1"/>
    <property type="molecule type" value="Genomic_DNA"/>
</dbReference>
<evidence type="ECO:0000313" key="3">
    <source>
        <dbReference type="Proteomes" id="UP000823388"/>
    </source>
</evidence>
<reference evidence="2" key="1">
    <citation type="submission" date="2020-05" db="EMBL/GenBank/DDBJ databases">
        <title>WGS assembly of Panicum virgatum.</title>
        <authorList>
            <person name="Lovell J.T."/>
            <person name="Jenkins J."/>
            <person name="Shu S."/>
            <person name="Juenger T.E."/>
            <person name="Schmutz J."/>
        </authorList>
    </citation>
    <scope>NUCLEOTIDE SEQUENCE</scope>
    <source>
        <strain evidence="2">AP13</strain>
    </source>
</reference>
<feature type="region of interest" description="Disordered" evidence="1">
    <location>
        <begin position="1"/>
        <end position="111"/>
    </location>
</feature>
<dbReference type="AlphaFoldDB" id="A0A8T0XR59"/>
<evidence type="ECO:0000256" key="1">
    <source>
        <dbReference type="SAM" id="MobiDB-lite"/>
    </source>
</evidence>
<proteinExistence type="predicted"/>
<name>A0A8T0XR59_PANVG</name>
<comment type="caution">
    <text evidence="2">The sequence shown here is derived from an EMBL/GenBank/DDBJ whole genome shotgun (WGS) entry which is preliminary data.</text>
</comment>